<gene>
    <name evidence="1" type="ORF">ECPE_LOCUS16845</name>
</gene>
<evidence type="ECO:0000313" key="3">
    <source>
        <dbReference type="WBParaSite" id="ECPE_0001688801-mRNA-1"/>
    </source>
</evidence>
<keyword evidence="2" id="KW-1185">Reference proteome</keyword>
<name>A0A183BCB0_9TREM</name>
<organism evidence="3">
    <name type="scientific">Echinostoma caproni</name>
    <dbReference type="NCBI Taxonomy" id="27848"/>
    <lineage>
        <taxon>Eukaryota</taxon>
        <taxon>Metazoa</taxon>
        <taxon>Spiralia</taxon>
        <taxon>Lophotrochozoa</taxon>
        <taxon>Platyhelminthes</taxon>
        <taxon>Trematoda</taxon>
        <taxon>Digenea</taxon>
        <taxon>Plagiorchiida</taxon>
        <taxon>Echinostomata</taxon>
        <taxon>Echinostomatoidea</taxon>
        <taxon>Echinostomatidae</taxon>
        <taxon>Echinostoma</taxon>
    </lineage>
</organism>
<accession>A0A183BCB0</accession>
<dbReference type="AlphaFoldDB" id="A0A183BCB0"/>
<evidence type="ECO:0000313" key="2">
    <source>
        <dbReference type="Proteomes" id="UP000272942"/>
    </source>
</evidence>
<reference evidence="3" key="1">
    <citation type="submission" date="2016-06" db="UniProtKB">
        <authorList>
            <consortium name="WormBaseParasite"/>
        </authorList>
    </citation>
    <scope>IDENTIFICATION</scope>
</reference>
<dbReference type="Proteomes" id="UP000272942">
    <property type="component" value="Unassembled WGS sequence"/>
</dbReference>
<dbReference type="WBParaSite" id="ECPE_0001688801-mRNA-1">
    <property type="protein sequence ID" value="ECPE_0001688801-mRNA-1"/>
    <property type="gene ID" value="ECPE_0001688801"/>
</dbReference>
<protein>
    <submittedName>
        <fullName evidence="1 3">Uncharacterized protein</fullName>
    </submittedName>
</protein>
<reference evidence="1 2" key="2">
    <citation type="submission" date="2018-11" db="EMBL/GenBank/DDBJ databases">
        <authorList>
            <consortium name="Pathogen Informatics"/>
        </authorList>
    </citation>
    <scope>NUCLEOTIDE SEQUENCE [LARGE SCALE GENOMIC DNA]</scope>
    <source>
        <strain evidence="1 2">Egypt</strain>
    </source>
</reference>
<sequence>MEPTEPVSDVLEAKLEPTEYLPSFEGDTKLPLVENTEVEETPEEAEERLKLREAIRRALDDQTSILYEQYAREQHPKDPQKVNTLPN</sequence>
<proteinExistence type="predicted"/>
<evidence type="ECO:0000313" key="1">
    <source>
        <dbReference type="EMBL" id="VDP94118.1"/>
    </source>
</evidence>
<dbReference type="EMBL" id="UZAN01066196">
    <property type="protein sequence ID" value="VDP94118.1"/>
    <property type="molecule type" value="Genomic_DNA"/>
</dbReference>